<dbReference type="Proteomes" id="UP001152795">
    <property type="component" value="Unassembled WGS sequence"/>
</dbReference>
<gene>
    <name evidence="1" type="ORF">PACLA_8A069467</name>
</gene>
<evidence type="ECO:0000313" key="2">
    <source>
        <dbReference type="Proteomes" id="UP001152795"/>
    </source>
</evidence>
<sequence length="135" mass="14790">DRELDTLSKTGITTLSGYSLGSSNFDMWILLLLAVPCLAILPTDPPPEKCFAEAATKYITCQRVIGRPAACHCTGKEPACYIKMILSEGSDGQLYINGSQPGPTIIVRYRGVVAIDVYNTMDEDTSIYIFMECIK</sequence>
<protein>
    <submittedName>
        <fullName evidence="1">---NA</fullName>
    </submittedName>
</protein>
<dbReference type="AlphaFoldDB" id="A0A6S7JYD8"/>
<keyword evidence="2" id="KW-1185">Reference proteome</keyword>
<accession>A0A6S7JYD8</accession>
<dbReference type="InterPro" id="IPR011707">
    <property type="entry name" value="Cu-oxidase-like_N"/>
</dbReference>
<evidence type="ECO:0000313" key="1">
    <source>
        <dbReference type="EMBL" id="CAB4036161.1"/>
    </source>
</evidence>
<feature type="non-terminal residue" evidence="1">
    <location>
        <position position="1"/>
    </location>
</feature>
<proteinExistence type="predicted"/>
<reference evidence="1" key="1">
    <citation type="submission" date="2020-04" db="EMBL/GenBank/DDBJ databases">
        <authorList>
            <person name="Alioto T."/>
            <person name="Alioto T."/>
            <person name="Gomez Garrido J."/>
        </authorList>
    </citation>
    <scope>NUCLEOTIDE SEQUENCE</scope>
    <source>
        <strain evidence="1">A484AB</strain>
    </source>
</reference>
<dbReference type="Pfam" id="PF07732">
    <property type="entry name" value="Cu-oxidase_3"/>
    <property type="match status" value="1"/>
</dbReference>
<comment type="caution">
    <text evidence="1">The sequence shown here is derived from an EMBL/GenBank/DDBJ whole genome shotgun (WGS) entry which is preliminary data.</text>
</comment>
<dbReference type="EMBL" id="CACRXK020021755">
    <property type="protein sequence ID" value="CAB4036161.1"/>
    <property type="molecule type" value="Genomic_DNA"/>
</dbReference>
<name>A0A6S7JYD8_PARCT</name>
<organism evidence="1 2">
    <name type="scientific">Paramuricea clavata</name>
    <name type="common">Red gorgonian</name>
    <name type="synonym">Violescent sea-whip</name>
    <dbReference type="NCBI Taxonomy" id="317549"/>
    <lineage>
        <taxon>Eukaryota</taxon>
        <taxon>Metazoa</taxon>
        <taxon>Cnidaria</taxon>
        <taxon>Anthozoa</taxon>
        <taxon>Octocorallia</taxon>
        <taxon>Malacalcyonacea</taxon>
        <taxon>Plexauridae</taxon>
        <taxon>Paramuricea</taxon>
    </lineage>
</organism>
<dbReference type="GO" id="GO:0005507">
    <property type="term" value="F:copper ion binding"/>
    <property type="evidence" value="ECO:0007669"/>
    <property type="project" value="InterPro"/>
</dbReference>